<dbReference type="Proteomes" id="UP000178155">
    <property type="component" value="Unassembled WGS sequence"/>
</dbReference>
<dbReference type="InterPro" id="IPR036397">
    <property type="entry name" value="RNaseH_sf"/>
</dbReference>
<proteinExistence type="predicted"/>
<evidence type="ECO:0000313" key="2">
    <source>
        <dbReference type="EMBL" id="OGN32901.1"/>
    </source>
</evidence>
<protein>
    <recommendedName>
        <fullName evidence="1">RNase H type-1 domain-containing protein</fullName>
    </recommendedName>
</protein>
<dbReference type="InterPro" id="IPR002156">
    <property type="entry name" value="RNaseH_domain"/>
</dbReference>
<dbReference type="InterPro" id="IPR012337">
    <property type="entry name" value="RNaseH-like_sf"/>
</dbReference>
<dbReference type="GO" id="GO:0004523">
    <property type="term" value="F:RNA-DNA hybrid ribonuclease activity"/>
    <property type="evidence" value="ECO:0007669"/>
    <property type="project" value="InterPro"/>
</dbReference>
<organism evidence="2 3">
    <name type="scientific">Candidatus Yanofskybacteria bacterium RIFCSPLOWO2_02_FULL_47_9b</name>
    <dbReference type="NCBI Taxonomy" id="1802708"/>
    <lineage>
        <taxon>Bacteria</taxon>
        <taxon>Candidatus Yanofskyibacteriota</taxon>
    </lineage>
</organism>
<dbReference type="SUPFAM" id="SSF53098">
    <property type="entry name" value="Ribonuclease H-like"/>
    <property type="match status" value="1"/>
</dbReference>
<dbReference type="CDD" id="cd09279">
    <property type="entry name" value="RNase_HI_like"/>
    <property type="match status" value="1"/>
</dbReference>
<dbReference type="GO" id="GO:0003676">
    <property type="term" value="F:nucleic acid binding"/>
    <property type="evidence" value="ECO:0007669"/>
    <property type="project" value="InterPro"/>
</dbReference>
<comment type="caution">
    <text evidence="2">The sequence shown here is derived from an EMBL/GenBank/DDBJ whole genome shotgun (WGS) entry which is preliminary data.</text>
</comment>
<dbReference type="PANTHER" id="PTHR46387:SF2">
    <property type="entry name" value="RIBONUCLEASE HI"/>
    <property type="match status" value="1"/>
</dbReference>
<dbReference type="EMBL" id="MGKW01000045">
    <property type="protein sequence ID" value="OGN32901.1"/>
    <property type="molecule type" value="Genomic_DNA"/>
</dbReference>
<gene>
    <name evidence="2" type="ORF">A3I39_00545</name>
</gene>
<dbReference type="AlphaFoldDB" id="A0A1F8H5M4"/>
<sequence length="145" mass="15764">MAIRYVLHTDGGARGNPGPAAIGFVIEGSNIEKKEVSEYIGETTNNDAEYQAVIRGLKKLKSLIGGDKAGAATVTVVMDSELVVKQMNKEYKIKNGTLQDLFVELWNLCLDFGVVEFKHVRRNKNAGADTLVNAALDKEASKLPL</sequence>
<dbReference type="PANTHER" id="PTHR46387">
    <property type="entry name" value="POLYNUCLEOTIDYL TRANSFERASE, RIBONUCLEASE H-LIKE SUPERFAMILY PROTEIN"/>
    <property type="match status" value="1"/>
</dbReference>
<dbReference type="Gene3D" id="3.30.420.10">
    <property type="entry name" value="Ribonuclease H-like superfamily/Ribonuclease H"/>
    <property type="match status" value="1"/>
</dbReference>
<evidence type="ECO:0000313" key="3">
    <source>
        <dbReference type="Proteomes" id="UP000178155"/>
    </source>
</evidence>
<dbReference type="PROSITE" id="PS50879">
    <property type="entry name" value="RNASE_H_1"/>
    <property type="match status" value="1"/>
</dbReference>
<dbReference type="Pfam" id="PF13456">
    <property type="entry name" value="RVT_3"/>
    <property type="match status" value="1"/>
</dbReference>
<reference evidence="2 3" key="1">
    <citation type="journal article" date="2016" name="Nat. Commun.">
        <title>Thousands of microbial genomes shed light on interconnected biogeochemical processes in an aquifer system.</title>
        <authorList>
            <person name="Anantharaman K."/>
            <person name="Brown C.T."/>
            <person name="Hug L.A."/>
            <person name="Sharon I."/>
            <person name="Castelle C.J."/>
            <person name="Probst A.J."/>
            <person name="Thomas B.C."/>
            <person name="Singh A."/>
            <person name="Wilkins M.J."/>
            <person name="Karaoz U."/>
            <person name="Brodie E.L."/>
            <person name="Williams K.H."/>
            <person name="Hubbard S.S."/>
            <person name="Banfield J.F."/>
        </authorList>
    </citation>
    <scope>NUCLEOTIDE SEQUENCE [LARGE SCALE GENOMIC DNA]</scope>
</reference>
<name>A0A1F8H5M4_9BACT</name>
<accession>A0A1F8H5M4</accession>
<feature type="domain" description="RNase H type-1" evidence="1">
    <location>
        <begin position="1"/>
        <end position="145"/>
    </location>
</feature>
<evidence type="ECO:0000259" key="1">
    <source>
        <dbReference type="PROSITE" id="PS50879"/>
    </source>
</evidence>